<dbReference type="PANTHER" id="PTHR30460">
    <property type="entry name" value="MODERATE CONDUCTANCE MECHANOSENSITIVE CHANNEL YBIO"/>
    <property type="match status" value="1"/>
</dbReference>
<feature type="transmembrane region" description="Helical" evidence="7">
    <location>
        <begin position="106"/>
        <end position="128"/>
    </location>
</feature>
<dbReference type="InterPro" id="IPR049278">
    <property type="entry name" value="MS_channel_C"/>
</dbReference>
<proteinExistence type="inferred from homology"/>
<dbReference type="InterPro" id="IPR011066">
    <property type="entry name" value="MscS_channel_C_sf"/>
</dbReference>
<keyword evidence="3" id="KW-1003">Cell membrane</keyword>
<evidence type="ECO:0000256" key="6">
    <source>
        <dbReference type="ARBA" id="ARBA00023136"/>
    </source>
</evidence>
<feature type="domain" description="Mechanosensitive ion channel MscS" evidence="8">
    <location>
        <begin position="127"/>
        <end position="190"/>
    </location>
</feature>
<feature type="domain" description="Mechanosensitive ion channel MscS C-terminal" evidence="9">
    <location>
        <begin position="196"/>
        <end position="284"/>
    </location>
</feature>
<comment type="caution">
    <text evidence="11">The sequence shown here is derived from an EMBL/GenBank/DDBJ whole genome shotgun (WGS) entry which is preliminary data.</text>
</comment>
<dbReference type="SUPFAM" id="SSF82861">
    <property type="entry name" value="Mechanosensitive channel protein MscS (YggB), transmembrane region"/>
    <property type="match status" value="1"/>
</dbReference>
<dbReference type="SUPFAM" id="SSF50182">
    <property type="entry name" value="Sm-like ribonucleoproteins"/>
    <property type="match status" value="1"/>
</dbReference>
<dbReference type="Gene3D" id="3.30.70.100">
    <property type="match status" value="1"/>
</dbReference>
<dbReference type="PANTHER" id="PTHR30460:SF0">
    <property type="entry name" value="MODERATE CONDUCTANCE MECHANOSENSITIVE CHANNEL YBIO"/>
    <property type="match status" value="1"/>
</dbReference>
<protein>
    <submittedName>
        <fullName evidence="11">Mechanosensitive ion channel family protein</fullName>
    </submittedName>
</protein>
<dbReference type="InterPro" id="IPR045276">
    <property type="entry name" value="YbiO_bact"/>
</dbReference>
<dbReference type="Pfam" id="PF21088">
    <property type="entry name" value="MS_channel_1st"/>
    <property type="match status" value="1"/>
</dbReference>
<feature type="transmembrane region" description="Helical" evidence="7">
    <location>
        <begin position="23"/>
        <end position="44"/>
    </location>
</feature>
<accession>A0ABV4TIC4</accession>
<feature type="transmembrane region" description="Helical" evidence="7">
    <location>
        <begin position="78"/>
        <end position="100"/>
    </location>
</feature>
<organism evidence="11 12">
    <name type="scientific">Flavobacterium magnesitis</name>
    <dbReference type="NCBI Taxonomy" id="3138077"/>
    <lineage>
        <taxon>Bacteria</taxon>
        <taxon>Pseudomonadati</taxon>
        <taxon>Bacteroidota</taxon>
        <taxon>Flavobacteriia</taxon>
        <taxon>Flavobacteriales</taxon>
        <taxon>Flavobacteriaceae</taxon>
        <taxon>Flavobacterium</taxon>
    </lineage>
</organism>
<sequence>MNLTTINWEEMTSKYLKEYSELIIPWLLTSGIKIVFLVIIAFFMNKIINRFIEKAVRIAIRPDRHSSKEAEEKRENTLIQIFTTTAKIGILCIILLMILGEFGIEIGPILAAAGIVGLAFGFGGQYLIRDIISGLFIILENQYRVGDVVDFDIASGAVEQISLRKTTLRDMDGTVHHIPHGEIKKVSNLSTDFSRINLNIGVGYSTNIEHVITVINKVGNDLANESEWKNFIIKAPQFLRIDDFADSSIVIKILGETQPSKQWEITGELRKRIKVAFENEGIEIPFPQLVVHKAIESAETKATETTL</sequence>
<comment type="similarity">
    <text evidence="2">Belongs to the MscS (TC 1.A.23) family.</text>
</comment>
<dbReference type="Gene3D" id="1.10.287.1260">
    <property type="match status" value="1"/>
</dbReference>
<keyword evidence="6 7" id="KW-0472">Membrane</keyword>
<evidence type="ECO:0000259" key="8">
    <source>
        <dbReference type="Pfam" id="PF00924"/>
    </source>
</evidence>
<evidence type="ECO:0000256" key="2">
    <source>
        <dbReference type="ARBA" id="ARBA00008017"/>
    </source>
</evidence>
<evidence type="ECO:0000256" key="3">
    <source>
        <dbReference type="ARBA" id="ARBA00022475"/>
    </source>
</evidence>
<evidence type="ECO:0000313" key="11">
    <source>
        <dbReference type="EMBL" id="MFA9193827.1"/>
    </source>
</evidence>
<evidence type="ECO:0000313" key="12">
    <source>
        <dbReference type="Proteomes" id="UP001574170"/>
    </source>
</evidence>
<evidence type="ECO:0000256" key="4">
    <source>
        <dbReference type="ARBA" id="ARBA00022692"/>
    </source>
</evidence>
<reference evidence="11 12" key="1">
    <citation type="submission" date="2024-04" db="EMBL/GenBank/DDBJ databases">
        <title>New Clade of Flavobacterium.</title>
        <authorList>
            <person name="Matos L."/>
            <person name="Proenca D.N."/>
            <person name="Fransisco R.M."/>
            <person name="Chung A.P."/>
            <person name="Maccario L."/>
            <person name="Sorensen S.J."/>
            <person name="Morais P.V."/>
        </authorList>
    </citation>
    <scope>NUCLEOTIDE SEQUENCE [LARGE SCALE GENOMIC DNA]</scope>
    <source>
        <strain evidence="11 12">FBOR7N2.3</strain>
    </source>
</reference>
<evidence type="ECO:0000256" key="1">
    <source>
        <dbReference type="ARBA" id="ARBA00004651"/>
    </source>
</evidence>
<dbReference type="Proteomes" id="UP001574170">
    <property type="component" value="Unassembled WGS sequence"/>
</dbReference>
<keyword evidence="5 7" id="KW-1133">Transmembrane helix</keyword>
<dbReference type="RefSeq" id="WP_373390928.1">
    <property type="nucleotide sequence ID" value="NZ_JBCFQJ010000006.1"/>
</dbReference>
<dbReference type="Pfam" id="PF00924">
    <property type="entry name" value="MS_channel_2nd"/>
    <property type="match status" value="1"/>
</dbReference>
<dbReference type="Pfam" id="PF21082">
    <property type="entry name" value="MS_channel_3rd"/>
    <property type="match status" value="1"/>
</dbReference>
<dbReference type="InterPro" id="IPR010920">
    <property type="entry name" value="LSM_dom_sf"/>
</dbReference>
<feature type="domain" description="Mechanosensitive ion channel transmembrane helices 2/3" evidence="10">
    <location>
        <begin position="86"/>
        <end position="125"/>
    </location>
</feature>
<keyword evidence="4 7" id="KW-0812">Transmembrane</keyword>
<dbReference type="InterPro" id="IPR011014">
    <property type="entry name" value="MscS_channel_TM-2"/>
</dbReference>
<dbReference type="InterPro" id="IPR049142">
    <property type="entry name" value="MS_channel_1st"/>
</dbReference>
<dbReference type="InterPro" id="IPR023408">
    <property type="entry name" value="MscS_beta-dom_sf"/>
</dbReference>
<evidence type="ECO:0000256" key="7">
    <source>
        <dbReference type="SAM" id="Phobius"/>
    </source>
</evidence>
<comment type="subcellular location">
    <subcellularLocation>
        <location evidence="1">Cell membrane</location>
        <topology evidence="1">Multi-pass membrane protein</topology>
    </subcellularLocation>
</comment>
<gene>
    <name evidence="11" type="ORF">AAGV33_05370</name>
</gene>
<dbReference type="SUPFAM" id="SSF82689">
    <property type="entry name" value="Mechanosensitive channel protein MscS (YggB), C-terminal domain"/>
    <property type="match status" value="1"/>
</dbReference>
<dbReference type="Gene3D" id="2.30.30.60">
    <property type="match status" value="1"/>
</dbReference>
<name>A0ABV4TIC4_9FLAO</name>
<evidence type="ECO:0000256" key="5">
    <source>
        <dbReference type="ARBA" id="ARBA00022989"/>
    </source>
</evidence>
<dbReference type="EMBL" id="JBCFQK010000005">
    <property type="protein sequence ID" value="MFA9193827.1"/>
    <property type="molecule type" value="Genomic_DNA"/>
</dbReference>
<evidence type="ECO:0000259" key="10">
    <source>
        <dbReference type="Pfam" id="PF21088"/>
    </source>
</evidence>
<keyword evidence="12" id="KW-1185">Reference proteome</keyword>
<evidence type="ECO:0000259" key="9">
    <source>
        <dbReference type="Pfam" id="PF21082"/>
    </source>
</evidence>
<dbReference type="InterPro" id="IPR006685">
    <property type="entry name" value="MscS_channel_2nd"/>
</dbReference>